<evidence type="ECO:0000313" key="5">
    <source>
        <dbReference type="Proteomes" id="UP001530400"/>
    </source>
</evidence>
<evidence type="ECO:0000256" key="2">
    <source>
        <dbReference type="SAM" id="MobiDB-lite"/>
    </source>
</evidence>
<comment type="caution">
    <text evidence="4">The sequence shown here is derived from an EMBL/GenBank/DDBJ whole genome shotgun (WGS) entry which is preliminary data.</text>
</comment>
<dbReference type="SMART" id="SM00385">
    <property type="entry name" value="CYCLIN"/>
    <property type="match status" value="1"/>
</dbReference>
<gene>
    <name evidence="4" type="ORF">ACHAWO_001923</name>
</gene>
<dbReference type="InterPro" id="IPR039361">
    <property type="entry name" value="Cyclin"/>
</dbReference>
<dbReference type="Proteomes" id="UP001530400">
    <property type="component" value="Unassembled WGS sequence"/>
</dbReference>
<dbReference type="Pfam" id="PF00134">
    <property type="entry name" value="Cyclin_N"/>
    <property type="match status" value="1"/>
</dbReference>
<dbReference type="Gene3D" id="1.10.472.10">
    <property type="entry name" value="Cyclin-like"/>
    <property type="match status" value="2"/>
</dbReference>
<feature type="domain" description="Cyclin-like" evidence="3">
    <location>
        <begin position="118"/>
        <end position="209"/>
    </location>
</feature>
<sequence length="469" mass="52134">MTSNRCLRDDETDMDSMEIEVTESDGIATTSLSCASFASNSLLSSSSSSTQSKQAAEARQALLALLAIEVAPPPVSTRRPKVMSEPITTSCQSANNVNNSTLHTNLPINNSDRTKMCSWYYEMSNFLKISPSTASRAMSYLDRFMACDSPHAATARVMRDEYQLVALTALFIAIKLFDRLNIMPCHVSYLSRGRYTSEEVIEMEIVILKSLEWRVTTATKLDYAELILDCILPKLTAVDEETMDGMRDLTSLQIQLSDFYSVYSNSMQSMVALAATINAYEVKKTKLMEHDRQNFRCTFRELLDRYDRDKVYKIMDKLCCLVDTSSDRSRNDLLNETTATAIAQVVHHRPSPKSTNNINATCEETSLETFDAALQTMEDINFDWLPQHFLCCGSIPMSDSVMEGNAVDTMKPKHRGSSASSSSLNMSPGSIGNSHNFDSHGSIKKSQKKESSGSKKSPTSIATMLFGKS</sequence>
<dbReference type="PANTHER" id="PTHR10177">
    <property type="entry name" value="CYCLINS"/>
    <property type="match status" value="1"/>
</dbReference>
<protein>
    <recommendedName>
        <fullName evidence="3">Cyclin-like domain-containing protein</fullName>
    </recommendedName>
</protein>
<evidence type="ECO:0000313" key="4">
    <source>
        <dbReference type="EMBL" id="KAL3776003.1"/>
    </source>
</evidence>
<evidence type="ECO:0000256" key="1">
    <source>
        <dbReference type="RuleBase" id="RU000383"/>
    </source>
</evidence>
<proteinExistence type="inferred from homology"/>
<evidence type="ECO:0000259" key="3">
    <source>
        <dbReference type="SMART" id="SM00385"/>
    </source>
</evidence>
<keyword evidence="5" id="KW-1185">Reference proteome</keyword>
<dbReference type="FunFam" id="1.10.472.10:FF:000093">
    <property type="entry name" value="Predicted protein"/>
    <property type="match status" value="1"/>
</dbReference>
<feature type="compositionally biased region" description="Low complexity" evidence="2">
    <location>
        <begin position="417"/>
        <end position="430"/>
    </location>
</feature>
<name>A0ABD3NKG9_9STRA</name>
<dbReference type="InterPro" id="IPR013763">
    <property type="entry name" value="Cyclin-like_dom"/>
</dbReference>
<feature type="region of interest" description="Disordered" evidence="2">
    <location>
        <begin position="408"/>
        <end position="469"/>
    </location>
</feature>
<accession>A0ABD3NKG9</accession>
<dbReference type="EMBL" id="JALLPJ020001123">
    <property type="protein sequence ID" value="KAL3776003.1"/>
    <property type="molecule type" value="Genomic_DNA"/>
</dbReference>
<comment type="similarity">
    <text evidence="1">Belongs to the cyclin family.</text>
</comment>
<dbReference type="InterPro" id="IPR006671">
    <property type="entry name" value="Cyclin_N"/>
</dbReference>
<reference evidence="4 5" key="1">
    <citation type="submission" date="2024-10" db="EMBL/GenBank/DDBJ databases">
        <title>Updated reference genomes for cyclostephanoid diatoms.</title>
        <authorList>
            <person name="Roberts W.R."/>
            <person name="Alverson A.J."/>
        </authorList>
    </citation>
    <scope>NUCLEOTIDE SEQUENCE [LARGE SCALE GENOMIC DNA]</scope>
    <source>
        <strain evidence="4 5">AJA010-31</strain>
    </source>
</reference>
<dbReference type="AlphaFoldDB" id="A0ABD3NKG9"/>
<keyword evidence="1" id="KW-0195">Cyclin</keyword>
<dbReference type="InterPro" id="IPR036915">
    <property type="entry name" value="Cyclin-like_sf"/>
</dbReference>
<dbReference type="SUPFAM" id="SSF47954">
    <property type="entry name" value="Cyclin-like"/>
    <property type="match status" value="1"/>
</dbReference>
<organism evidence="4 5">
    <name type="scientific">Cyclotella atomus</name>
    <dbReference type="NCBI Taxonomy" id="382360"/>
    <lineage>
        <taxon>Eukaryota</taxon>
        <taxon>Sar</taxon>
        <taxon>Stramenopiles</taxon>
        <taxon>Ochrophyta</taxon>
        <taxon>Bacillariophyta</taxon>
        <taxon>Coscinodiscophyceae</taxon>
        <taxon>Thalassiosirophycidae</taxon>
        <taxon>Stephanodiscales</taxon>
        <taxon>Stephanodiscaceae</taxon>
        <taxon>Cyclotella</taxon>
    </lineage>
</organism>